<gene>
    <name evidence="2" type="ORF">QYE76_000399</name>
</gene>
<dbReference type="EMBL" id="JAUUTY010000005">
    <property type="protein sequence ID" value="KAK1626084.1"/>
    <property type="molecule type" value="Genomic_DNA"/>
</dbReference>
<feature type="domain" description="Protein kinase" evidence="1">
    <location>
        <begin position="1"/>
        <end position="196"/>
    </location>
</feature>
<dbReference type="PROSITE" id="PS00108">
    <property type="entry name" value="PROTEIN_KINASE_ST"/>
    <property type="match status" value="1"/>
</dbReference>
<dbReference type="Pfam" id="PF14299">
    <property type="entry name" value="PP2"/>
    <property type="match status" value="1"/>
</dbReference>
<name>A0AAD8RJ68_LOLMU</name>
<organism evidence="2 3">
    <name type="scientific">Lolium multiflorum</name>
    <name type="common">Italian ryegrass</name>
    <name type="synonym">Lolium perenne subsp. multiflorum</name>
    <dbReference type="NCBI Taxonomy" id="4521"/>
    <lineage>
        <taxon>Eukaryota</taxon>
        <taxon>Viridiplantae</taxon>
        <taxon>Streptophyta</taxon>
        <taxon>Embryophyta</taxon>
        <taxon>Tracheophyta</taxon>
        <taxon>Spermatophyta</taxon>
        <taxon>Magnoliopsida</taxon>
        <taxon>Liliopsida</taxon>
        <taxon>Poales</taxon>
        <taxon>Poaceae</taxon>
        <taxon>BOP clade</taxon>
        <taxon>Pooideae</taxon>
        <taxon>Poodae</taxon>
        <taxon>Poeae</taxon>
        <taxon>Poeae Chloroplast Group 2 (Poeae type)</taxon>
        <taxon>Loliodinae</taxon>
        <taxon>Loliinae</taxon>
        <taxon>Lolium</taxon>
    </lineage>
</organism>
<keyword evidence="3" id="KW-1185">Reference proteome</keyword>
<dbReference type="InterPro" id="IPR025886">
    <property type="entry name" value="PP2-like"/>
</dbReference>
<dbReference type="GO" id="GO:0005524">
    <property type="term" value="F:ATP binding"/>
    <property type="evidence" value="ECO:0007669"/>
    <property type="project" value="InterPro"/>
</dbReference>
<dbReference type="GO" id="GO:0004672">
    <property type="term" value="F:protein kinase activity"/>
    <property type="evidence" value="ECO:0007669"/>
    <property type="project" value="InterPro"/>
</dbReference>
<dbReference type="Pfam" id="PF00069">
    <property type="entry name" value="Pkinase"/>
    <property type="match status" value="1"/>
</dbReference>
<dbReference type="InterPro" id="IPR000719">
    <property type="entry name" value="Prot_kinase_dom"/>
</dbReference>
<dbReference type="Gene3D" id="1.10.510.10">
    <property type="entry name" value="Transferase(Phosphotransferase) domain 1"/>
    <property type="match status" value="1"/>
</dbReference>
<comment type="caution">
    <text evidence="2">The sequence shown here is derived from an EMBL/GenBank/DDBJ whole genome shotgun (WGS) entry which is preliminary data.</text>
</comment>
<dbReference type="SMART" id="SM00220">
    <property type="entry name" value="S_TKc"/>
    <property type="match status" value="1"/>
</dbReference>
<accession>A0AAD8RJ68</accession>
<reference evidence="2" key="1">
    <citation type="submission" date="2023-07" db="EMBL/GenBank/DDBJ databases">
        <title>A chromosome-level genome assembly of Lolium multiflorum.</title>
        <authorList>
            <person name="Chen Y."/>
            <person name="Copetti D."/>
            <person name="Kolliker R."/>
            <person name="Studer B."/>
        </authorList>
    </citation>
    <scope>NUCLEOTIDE SEQUENCE</scope>
    <source>
        <strain evidence="2">02402/16</strain>
        <tissue evidence="2">Leaf</tissue>
    </source>
</reference>
<dbReference type="SUPFAM" id="SSF56112">
    <property type="entry name" value="Protein kinase-like (PK-like)"/>
    <property type="match status" value="1"/>
</dbReference>
<dbReference type="PANTHER" id="PTHR45707:SF43">
    <property type="entry name" value="PROTEIN KINASE DOMAIN-CONTAINING PROTEIN"/>
    <property type="match status" value="1"/>
</dbReference>
<evidence type="ECO:0000259" key="1">
    <source>
        <dbReference type="PROSITE" id="PS50011"/>
    </source>
</evidence>
<dbReference type="InterPro" id="IPR008271">
    <property type="entry name" value="Ser/Thr_kinase_AS"/>
</dbReference>
<dbReference type="PROSITE" id="PS50011">
    <property type="entry name" value="PROTEIN_KINASE_DOM"/>
    <property type="match status" value="1"/>
</dbReference>
<protein>
    <recommendedName>
        <fullName evidence="1">Protein kinase domain-containing protein</fullName>
    </recommendedName>
</protein>
<evidence type="ECO:0000313" key="2">
    <source>
        <dbReference type="EMBL" id="KAK1626084.1"/>
    </source>
</evidence>
<evidence type="ECO:0000313" key="3">
    <source>
        <dbReference type="Proteomes" id="UP001231189"/>
    </source>
</evidence>
<dbReference type="InterPro" id="IPR011009">
    <property type="entry name" value="Kinase-like_dom_sf"/>
</dbReference>
<dbReference type="PANTHER" id="PTHR45707">
    <property type="entry name" value="C2 CALCIUM/LIPID-BINDING PLANT PHOSPHORIBOSYLTRANSFERASE FAMILY PROTEIN"/>
    <property type="match status" value="1"/>
</dbReference>
<proteinExistence type="predicted"/>
<sequence>MMPFDGNQVLARDRKRLLCFEYVPNGNIRQYLQRENPHRDNWPRRYKMIRGICNGLRHLHDIKINHLDMKPDNVMLDAQMEAKITDFGLSRLLDQGQSTLVTKNKAGTWRYIAPEYMRNGEISFQADIYSLGIIIKELLSGISMINLENWEESVDKDCPGMRKCTEIAHKCTEHDKHKRPTVHDVIRDLDELQSIISQSSVNEEHAQSNPTSLERTVFMLPSGSLTIAWIDDPHYWRWISHPDFRFGECAELLRVYYLKVSRQIAPKDLPAVVTSYTAHLVYKLAPTTMGLQGSVQTARTHHFESDITERQVSLHPKEGGAGSVDGVTYPITRPDGWLELKLGEFSNDKTMTVEILHEVSQKENFPHEDHMSGLIIMGMEIRRH</sequence>
<dbReference type="Proteomes" id="UP001231189">
    <property type="component" value="Unassembled WGS sequence"/>
</dbReference>
<dbReference type="AlphaFoldDB" id="A0AAD8RJ68"/>